<evidence type="ECO:0000313" key="6">
    <source>
        <dbReference type="Proteomes" id="UP000550401"/>
    </source>
</evidence>
<dbReference type="SUPFAM" id="SSF100939">
    <property type="entry name" value="SPOC domain-like"/>
    <property type="match status" value="1"/>
</dbReference>
<dbReference type="Pfam" id="PF02735">
    <property type="entry name" value="Ku"/>
    <property type="match status" value="1"/>
</dbReference>
<dbReference type="PIRSF" id="PIRSF006493">
    <property type="entry name" value="Prok_Ku"/>
    <property type="match status" value="1"/>
</dbReference>
<organism evidence="5 6">
    <name type="scientific">Dokdonella fugitiva</name>
    <dbReference type="NCBI Taxonomy" id="328517"/>
    <lineage>
        <taxon>Bacteria</taxon>
        <taxon>Pseudomonadati</taxon>
        <taxon>Pseudomonadota</taxon>
        <taxon>Gammaproteobacteria</taxon>
        <taxon>Lysobacterales</taxon>
        <taxon>Rhodanobacteraceae</taxon>
        <taxon>Dokdonella</taxon>
    </lineage>
</organism>
<dbReference type="HAMAP" id="MF_01875">
    <property type="entry name" value="Prokaryotic_Ku"/>
    <property type="match status" value="1"/>
</dbReference>
<sequence length="300" mass="32692">MAARSIASLSISFGLVSIPVKLYSATEASQKISFNLLHKGCGSRLKQQMICALEGVPVAREDMVKGYEFAKDQYVEFTPDELKALEEAGSHAADIAEFVPISAVDPVYFDKAYYLAPDKGGAKPYALFAKALRASKRCAIGRWATRGKQYIVMIRPVEDGLVMQQLLYANEVRPISEIDIATTDVKDAELKLAQQLIDQQSSSTWNPREYKDEVGQRIEAAVQQKVEGHQITLAEEPEQGGAQIIDLMEALRASLERKGGAAPSKGTAAKAAAKPARKPAKRAEAAEETAPKRKAARKAK</sequence>
<dbReference type="InterPro" id="IPR009187">
    <property type="entry name" value="Prok_Ku"/>
</dbReference>
<dbReference type="GO" id="GO:0006310">
    <property type="term" value="P:DNA recombination"/>
    <property type="evidence" value="ECO:0007669"/>
    <property type="project" value="UniProtKB-KW"/>
</dbReference>
<evidence type="ECO:0000256" key="2">
    <source>
        <dbReference type="HAMAP-Rule" id="MF_01875"/>
    </source>
</evidence>
<keyword evidence="2" id="KW-0227">DNA damage</keyword>
<dbReference type="GO" id="GO:0006303">
    <property type="term" value="P:double-strand break repair via nonhomologous end joining"/>
    <property type="evidence" value="ECO:0007669"/>
    <property type="project" value="UniProtKB-UniRule"/>
</dbReference>
<evidence type="ECO:0000259" key="4">
    <source>
        <dbReference type="SMART" id="SM00559"/>
    </source>
</evidence>
<dbReference type="Proteomes" id="UP000550401">
    <property type="component" value="Unassembled WGS sequence"/>
</dbReference>
<keyword evidence="6" id="KW-1185">Reference proteome</keyword>
<keyword evidence="1 2" id="KW-0238">DNA-binding</keyword>
<gene>
    <name evidence="2" type="primary">ku</name>
    <name evidence="5" type="ORF">FHW12_000056</name>
</gene>
<dbReference type="Gene3D" id="2.40.290.10">
    <property type="match status" value="1"/>
</dbReference>
<dbReference type="PANTHER" id="PTHR41251">
    <property type="entry name" value="NON-HOMOLOGOUS END JOINING PROTEIN KU"/>
    <property type="match status" value="1"/>
</dbReference>
<name>A0A839EQ61_9GAMM</name>
<comment type="similarity">
    <text evidence="2">Belongs to the prokaryotic Ku family.</text>
</comment>
<dbReference type="EMBL" id="JACGXL010000001">
    <property type="protein sequence ID" value="MBA8885865.1"/>
    <property type="molecule type" value="Genomic_DNA"/>
</dbReference>
<evidence type="ECO:0000256" key="1">
    <source>
        <dbReference type="ARBA" id="ARBA00023125"/>
    </source>
</evidence>
<evidence type="ECO:0000313" key="5">
    <source>
        <dbReference type="EMBL" id="MBA8885865.1"/>
    </source>
</evidence>
<protein>
    <recommendedName>
        <fullName evidence="2">Non-homologous end joining protein Ku</fullName>
    </recommendedName>
</protein>
<evidence type="ECO:0000256" key="3">
    <source>
        <dbReference type="SAM" id="MobiDB-lite"/>
    </source>
</evidence>
<feature type="compositionally biased region" description="Basic and acidic residues" evidence="3">
    <location>
        <begin position="281"/>
        <end position="291"/>
    </location>
</feature>
<comment type="function">
    <text evidence="2">With LigD forms a non-homologous end joining (NHEJ) DNA repair enzyme, which repairs dsDNA breaks with reduced fidelity. Binds linear dsDNA with 5'- and 3'- overhangs but not closed circular dsDNA nor ssDNA. Recruits and stimulates the ligase activity of LigD.</text>
</comment>
<comment type="caution">
    <text evidence="5">The sequence shown here is derived from an EMBL/GenBank/DDBJ whole genome shotgun (WGS) entry which is preliminary data.</text>
</comment>
<dbReference type="AlphaFoldDB" id="A0A839EQ61"/>
<feature type="compositionally biased region" description="Low complexity" evidence="3">
    <location>
        <begin position="260"/>
        <end position="274"/>
    </location>
</feature>
<dbReference type="CDD" id="cd00789">
    <property type="entry name" value="KU_like"/>
    <property type="match status" value="1"/>
</dbReference>
<dbReference type="GO" id="GO:0003690">
    <property type="term" value="F:double-stranded DNA binding"/>
    <property type="evidence" value="ECO:0007669"/>
    <property type="project" value="UniProtKB-UniRule"/>
</dbReference>
<dbReference type="PANTHER" id="PTHR41251:SF1">
    <property type="entry name" value="NON-HOMOLOGOUS END JOINING PROTEIN KU"/>
    <property type="match status" value="1"/>
</dbReference>
<feature type="region of interest" description="Disordered" evidence="3">
    <location>
        <begin position="256"/>
        <end position="300"/>
    </location>
</feature>
<feature type="domain" description="Ku" evidence="4">
    <location>
        <begin position="55"/>
        <end position="183"/>
    </location>
</feature>
<keyword evidence="2" id="KW-0234">DNA repair</keyword>
<proteinExistence type="inferred from homology"/>
<dbReference type="InterPro" id="IPR016194">
    <property type="entry name" value="SPOC-like_C_dom_sf"/>
</dbReference>
<comment type="subunit">
    <text evidence="2">Homodimer. Interacts with LigD.</text>
</comment>
<dbReference type="RefSeq" id="WP_182528992.1">
    <property type="nucleotide sequence ID" value="NZ_JACGXL010000001.1"/>
</dbReference>
<dbReference type="NCBIfam" id="TIGR02772">
    <property type="entry name" value="Ku_bact"/>
    <property type="match status" value="1"/>
</dbReference>
<reference evidence="5 6" key="1">
    <citation type="submission" date="2020-07" db="EMBL/GenBank/DDBJ databases">
        <title>Genomic Encyclopedia of Type Strains, Phase IV (KMG-V): Genome sequencing to study the core and pangenomes of soil and plant-associated prokaryotes.</title>
        <authorList>
            <person name="Whitman W."/>
        </authorList>
    </citation>
    <scope>NUCLEOTIDE SEQUENCE [LARGE SCALE GENOMIC DNA]</scope>
    <source>
        <strain evidence="5 6">RH2WT43</strain>
    </source>
</reference>
<dbReference type="InterPro" id="IPR006164">
    <property type="entry name" value="DNA_bd_Ku70/Ku80"/>
</dbReference>
<accession>A0A839EQ61</accession>
<dbReference type="SMART" id="SM00559">
    <property type="entry name" value="Ku78"/>
    <property type="match status" value="1"/>
</dbReference>
<keyword evidence="2" id="KW-0233">DNA recombination</keyword>